<feature type="transmembrane region" description="Helical" evidence="1">
    <location>
        <begin position="52"/>
        <end position="70"/>
    </location>
</feature>
<feature type="transmembrane region" description="Helical" evidence="1">
    <location>
        <begin position="26"/>
        <end position="45"/>
    </location>
</feature>
<accession>A0A2W5A4U5</accession>
<protein>
    <submittedName>
        <fullName evidence="2">Uncharacterized protein</fullName>
    </submittedName>
</protein>
<reference evidence="2 3" key="1">
    <citation type="submission" date="2017-08" db="EMBL/GenBank/DDBJ databases">
        <title>Infants hospitalized years apart are colonized by the same room-sourced microbial strains.</title>
        <authorList>
            <person name="Brooks B."/>
            <person name="Olm M.R."/>
            <person name="Firek B.A."/>
            <person name="Baker R."/>
            <person name="Thomas B.C."/>
            <person name="Morowitz M.J."/>
            <person name="Banfield J.F."/>
        </authorList>
    </citation>
    <scope>NUCLEOTIDE SEQUENCE [LARGE SCALE GENOMIC DNA]</scope>
    <source>
        <strain evidence="2">S2_018_000_R2_101</strain>
    </source>
</reference>
<comment type="caution">
    <text evidence="2">The sequence shown here is derived from an EMBL/GenBank/DDBJ whole genome shotgun (WGS) entry which is preliminary data.</text>
</comment>
<evidence type="ECO:0000313" key="3">
    <source>
        <dbReference type="Proteomes" id="UP000249066"/>
    </source>
</evidence>
<organism evidence="2 3">
    <name type="scientific">Sphingomonas sanxanigenens</name>
    <dbReference type="NCBI Taxonomy" id="397260"/>
    <lineage>
        <taxon>Bacteria</taxon>
        <taxon>Pseudomonadati</taxon>
        <taxon>Pseudomonadota</taxon>
        <taxon>Alphaproteobacteria</taxon>
        <taxon>Sphingomonadales</taxon>
        <taxon>Sphingomonadaceae</taxon>
        <taxon>Sphingomonas</taxon>
    </lineage>
</organism>
<keyword evidence="1" id="KW-0472">Membrane</keyword>
<sequence>MMFVGLLVVSSIYGFAKGGRPEQIGAATFVSGVIASIALAHPIAFRFQGVEHGMLFVDTAMLGIFLWLSFKSTRFCPLWVSGMLVAELSIHIMRVAVPAVVPKAYMDAVALWSWIAQIILIAATWRHQQRLARLGVDKSWKT</sequence>
<evidence type="ECO:0000313" key="2">
    <source>
        <dbReference type="EMBL" id="PZO88516.1"/>
    </source>
</evidence>
<evidence type="ECO:0000256" key="1">
    <source>
        <dbReference type="SAM" id="Phobius"/>
    </source>
</evidence>
<name>A0A2W5A4U5_9SPHN</name>
<keyword evidence="1" id="KW-0812">Transmembrane</keyword>
<dbReference type="EMBL" id="QFNN01000088">
    <property type="protein sequence ID" value="PZO88516.1"/>
    <property type="molecule type" value="Genomic_DNA"/>
</dbReference>
<dbReference type="Proteomes" id="UP000249066">
    <property type="component" value="Unassembled WGS sequence"/>
</dbReference>
<proteinExistence type="predicted"/>
<gene>
    <name evidence="2" type="ORF">DI623_12450</name>
</gene>
<keyword evidence="1" id="KW-1133">Transmembrane helix</keyword>
<dbReference type="AlphaFoldDB" id="A0A2W5A4U5"/>
<feature type="transmembrane region" description="Helical" evidence="1">
    <location>
        <begin position="104"/>
        <end position="125"/>
    </location>
</feature>